<dbReference type="EMBL" id="BJON01000002">
    <property type="protein sequence ID" value="GED66797.1"/>
    <property type="molecule type" value="Genomic_DNA"/>
</dbReference>
<name>A0ABQ0TGB4_9BACL</name>
<dbReference type="Proteomes" id="UP000319578">
    <property type="component" value="Unassembled WGS sequence"/>
</dbReference>
<accession>A0ABQ0TGB4</accession>
<evidence type="ECO:0000313" key="2">
    <source>
        <dbReference type="Proteomes" id="UP000319578"/>
    </source>
</evidence>
<protein>
    <recommendedName>
        <fullName evidence="3">Transposase</fullName>
    </recommendedName>
</protein>
<sequence length="63" mass="7217">MTDEAKENSKAVATVPTAIDLKFFMDNLPRFFDISYLGEIFMENGFEYLKMSAISLSLHLCYV</sequence>
<gene>
    <name evidence="1" type="ORF">BRE01_04990</name>
</gene>
<reference evidence="1 2" key="1">
    <citation type="submission" date="2019-06" db="EMBL/GenBank/DDBJ databases">
        <title>Whole genome shotgun sequence of Brevibacillus reuszeri NBRC 15719.</title>
        <authorList>
            <person name="Hosoyama A."/>
            <person name="Uohara A."/>
            <person name="Ohji S."/>
            <person name="Ichikawa N."/>
        </authorList>
    </citation>
    <scope>NUCLEOTIDE SEQUENCE [LARGE SCALE GENOMIC DNA]</scope>
    <source>
        <strain evidence="1 2">NBRC 15719</strain>
    </source>
</reference>
<keyword evidence="2" id="KW-1185">Reference proteome</keyword>
<proteinExistence type="predicted"/>
<comment type="caution">
    <text evidence="1">The sequence shown here is derived from an EMBL/GenBank/DDBJ whole genome shotgun (WGS) entry which is preliminary data.</text>
</comment>
<evidence type="ECO:0008006" key="3">
    <source>
        <dbReference type="Google" id="ProtNLM"/>
    </source>
</evidence>
<organism evidence="1 2">
    <name type="scientific">Brevibacillus reuszeri</name>
    <dbReference type="NCBI Taxonomy" id="54915"/>
    <lineage>
        <taxon>Bacteria</taxon>
        <taxon>Bacillati</taxon>
        <taxon>Bacillota</taxon>
        <taxon>Bacilli</taxon>
        <taxon>Bacillales</taxon>
        <taxon>Paenibacillaceae</taxon>
        <taxon>Brevibacillus</taxon>
    </lineage>
</organism>
<evidence type="ECO:0000313" key="1">
    <source>
        <dbReference type="EMBL" id="GED66797.1"/>
    </source>
</evidence>